<dbReference type="OrthoDB" id="10006997at2759"/>
<dbReference type="Proteomes" id="UP001147746">
    <property type="component" value="Unassembled WGS sequence"/>
</dbReference>
<evidence type="ECO:0000313" key="1">
    <source>
        <dbReference type="EMBL" id="KAJ5331910.1"/>
    </source>
</evidence>
<reference evidence="1" key="2">
    <citation type="journal article" date="2023" name="IMA Fungus">
        <title>Comparative genomic study of the Penicillium genus elucidates a diverse pangenome and 15 lateral gene transfer events.</title>
        <authorList>
            <person name="Petersen C."/>
            <person name="Sorensen T."/>
            <person name="Nielsen M.R."/>
            <person name="Sondergaard T.E."/>
            <person name="Sorensen J.L."/>
            <person name="Fitzpatrick D.A."/>
            <person name="Frisvad J.C."/>
            <person name="Nielsen K.L."/>
        </authorList>
    </citation>
    <scope>NUCLEOTIDE SEQUENCE</scope>
    <source>
        <strain evidence="1">IBT 21472</strain>
    </source>
</reference>
<name>A0A9W9GPH6_9EURO</name>
<accession>A0A9W9GPH6</accession>
<dbReference type="EMBL" id="JAPZBO010000001">
    <property type="protein sequence ID" value="KAJ5331910.1"/>
    <property type="molecule type" value="Genomic_DNA"/>
</dbReference>
<sequence>MSFATDTKEKPTDDRFERKMVTIAPSAPTQKRPIRKPTESVKTALRELQQGDLVQLLNDVQEEIITLVNSKNGVDPSSVATYFHSPSPFTFSFYHYPEPGAILLIWTQWEGAVSVRNISLQRNVLLDMIAIAEGEGIKITQMMKVQGADQIKADRLKEEAFSAK</sequence>
<keyword evidence="2" id="KW-1185">Reference proteome</keyword>
<comment type="caution">
    <text evidence="1">The sequence shown here is derived from an EMBL/GenBank/DDBJ whole genome shotgun (WGS) entry which is preliminary data.</text>
</comment>
<protein>
    <submittedName>
        <fullName evidence="1">Uncharacterized protein</fullName>
    </submittedName>
</protein>
<gene>
    <name evidence="1" type="ORF">N7476_001693</name>
</gene>
<proteinExistence type="predicted"/>
<evidence type="ECO:0000313" key="2">
    <source>
        <dbReference type="Proteomes" id="UP001147746"/>
    </source>
</evidence>
<reference evidence="1" key="1">
    <citation type="submission" date="2022-12" db="EMBL/GenBank/DDBJ databases">
        <authorList>
            <person name="Petersen C."/>
        </authorList>
    </citation>
    <scope>NUCLEOTIDE SEQUENCE</scope>
    <source>
        <strain evidence="1">IBT 21472</strain>
    </source>
</reference>
<dbReference type="AlphaFoldDB" id="A0A9W9GPH6"/>
<organism evidence="1 2">
    <name type="scientific">Penicillium atrosanguineum</name>
    <dbReference type="NCBI Taxonomy" id="1132637"/>
    <lineage>
        <taxon>Eukaryota</taxon>
        <taxon>Fungi</taxon>
        <taxon>Dikarya</taxon>
        <taxon>Ascomycota</taxon>
        <taxon>Pezizomycotina</taxon>
        <taxon>Eurotiomycetes</taxon>
        <taxon>Eurotiomycetidae</taxon>
        <taxon>Eurotiales</taxon>
        <taxon>Aspergillaceae</taxon>
        <taxon>Penicillium</taxon>
    </lineage>
</organism>